<dbReference type="SUPFAM" id="SSF52540">
    <property type="entry name" value="P-loop containing nucleoside triphosphate hydrolases"/>
    <property type="match status" value="2"/>
</dbReference>
<keyword evidence="1" id="KW-0175">Coiled coil</keyword>
<proteinExistence type="predicted"/>
<dbReference type="Proteomes" id="UP000180166">
    <property type="component" value="Chromosome"/>
</dbReference>
<reference evidence="2 3" key="1">
    <citation type="submission" date="2016-10" db="EMBL/GenBank/DDBJ databases">
        <title>Genome sequence of Nocardia seriolae strain EM150506, isolated from Anguila japonica.</title>
        <authorList>
            <person name="Han H.-J."/>
        </authorList>
    </citation>
    <scope>NUCLEOTIDE SEQUENCE [LARGE SCALE GENOMIC DNA]</scope>
    <source>
        <strain evidence="2 3">EM150506</strain>
    </source>
</reference>
<dbReference type="InterPro" id="IPR027417">
    <property type="entry name" value="P-loop_NTPase"/>
</dbReference>
<protein>
    <recommendedName>
        <fullName evidence="4">TIGR02680 family protein</fullName>
    </recommendedName>
</protein>
<dbReference type="Pfam" id="PF13558">
    <property type="entry name" value="SbcC_Walker_B"/>
    <property type="match status" value="1"/>
</dbReference>
<gene>
    <name evidence="2" type="ORF">NS506_03186</name>
</gene>
<feature type="coiled-coil region" evidence="1">
    <location>
        <begin position="322"/>
        <end position="349"/>
    </location>
</feature>
<evidence type="ECO:0000256" key="1">
    <source>
        <dbReference type="SAM" id="Coils"/>
    </source>
</evidence>
<feature type="coiled-coil region" evidence="1">
    <location>
        <begin position="248"/>
        <end position="275"/>
    </location>
</feature>
<dbReference type="InterPro" id="IPR013496">
    <property type="entry name" value="CHP02680"/>
</dbReference>
<evidence type="ECO:0000313" key="2">
    <source>
        <dbReference type="EMBL" id="APA97239.1"/>
    </source>
</evidence>
<evidence type="ECO:0000313" key="3">
    <source>
        <dbReference type="Proteomes" id="UP000180166"/>
    </source>
</evidence>
<sequence>MTITELPVTAVDLVDGRNSRWIPVRAGILNVWRYYDEVFEFHDGRLLLRGPNGSGKSKALELLLPFLFDASLRANRLSTFGTGERTMHWNMMGEGASGVTRVGYVWLEFGVRGAPGQWFTCGARLQASAHTSTVHPDYFTTDLHIASESGSTGTGFAALTAEGRPLTRAALEQLLGDHGTVYDNASDYRDAVRTTLFPAMTEQRYDALIMALLQLRTPKLSQRLDPALLSTLLSKALPPLDQDEIADLAEGFERLDAQRERLARAEAEVQATKALARQQRAYAQRVLRSSAAALLTTTSELDKLSATAKQSAEAFARAESDIAAAAVCLESLRREYRDAEARRDGLLESDAYKQGRELDTLRGNTVLAERRAEESRALADRSLADAALDTQRHREAVEAADAQQRAVTECASDAEQAAVRAGMPGVFAELADTVESAHVRALLRGAVKGRRSQIDEVERVLGRHEQAVEARGRAERDLDAARTVYATAADSRSTAHAARDNALEELRNRLEHWASRCTVLRLEDLDQLTARAPSEPAVLELVNAAAAVLRDEITRSETRCESEIGAVRAERAELVADRERLRGEEDIPPTPPPWRTADRSVMTGAPLWRLVDFVSGVPDSTRAGVEAALEASGLLDAWIGADGSVTGHDVFASPSALPPVAGRSLTEVLVPVPVAPVAPEPVHRLLSAIAFGDGLPEGAVAADGLPESVAVVAADGHWRMGSLSGSWIKPQPMFVGALTRQRVRERRIGELDAAITALDGTLATFAQRLRGLADRRATVATEIAARPTHDAVLAAQSALTEAESDLRAADGVVRDRIADVATCEQAVRSALLALTALAAQSGLPADSTALQRISAALDAFENAAETWLDACRDWRGLTDVTAERADRLERSTELSDQRQAQAISAEDEHRALAAKLTEIEATVGLDYRQVLTRLSEVRDRLAELDTQRSAEQRSLTELSGLRGELKSRHETDIQSRDATAISRDQLTHRFRHLAAGTLAPDSEIPDLAAFRATLAGSEGVRAARDAARLVAAAWPSIPHAEHNIGDALNRLAAAVHECRTALAARADLDLETDGGAQILTAVIDGVRIGAAELLRILRTEADQAQQEITDGEHRLFDRTLTGDTRRHLAARIRQANDLVDAMNSRLTQVRTASDVSVRLVWEIASDLPPGTRAARELLLKDPIRLTDADRESLHRFLRDRIEAAKADDTATTWEQQLSQVFDYTSWHRFVVKVDRGKGNGWQLLTKKLHGALSGGEKAIALHLPLFAAVAAHYQSVPTAARLILLDEVFVGVDTTNRGQIFALLSALDLDLVLTSDHEWCTYAELSGIGIHQILTGDGDDAVTTARFVWDGAELRTGD</sequence>
<evidence type="ECO:0008006" key="4">
    <source>
        <dbReference type="Google" id="ProtNLM"/>
    </source>
</evidence>
<dbReference type="KEGG" id="nsr:NS506_03186"/>
<dbReference type="NCBIfam" id="TIGR02680">
    <property type="entry name" value="TIGR02680 family protein"/>
    <property type="match status" value="1"/>
</dbReference>
<dbReference type="EMBL" id="CP017839">
    <property type="protein sequence ID" value="APA97239.1"/>
    <property type="molecule type" value="Genomic_DNA"/>
</dbReference>
<accession>A0ABC8ASX3</accession>
<organism evidence="2 3">
    <name type="scientific">Nocardia seriolae</name>
    <dbReference type="NCBI Taxonomy" id="37332"/>
    <lineage>
        <taxon>Bacteria</taxon>
        <taxon>Bacillati</taxon>
        <taxon>Actinomycetota</taxon>
        <taxon>Actinomycetes</taxon>
        <taxon>Mycobacteriales</taxon>
        <taxon>Nocardiaceae</taxon>
        <taxon>Nocardia</taxon>
    </lineage>
</organism>
<dbReference type="Gene3D" id="3.40.50.300">
    <property type="entry name" value="P-loop containing nucleotide triphosphate hydrolases"/>
    <property type="match status" value="1"/>
</dbReference>
<name>A0ABC8ASX3_9NOCA</name>
<dbReference type="RefSeq" id="WP_071343911.1">
    <property type="nucleotide sequence ID" value="NZ_CP017839.1"/>
</dbReference>